<evidence type="ECO:0000256" key="1">
    <source>
        <dbReference type="SAM" id="MobiDB-lite"/>
    </source>
</evidence>
<proteinExistence type="predicted"/>
<protein>
    <submittedName>
        <fullName evidence="2">Uncharacterized protein</fullName>
    </submittedName>
</protein>
<evidence type="ECO:0000313" key="2">
    <source>
        <dbReference type="EMBL" id="KAK9107792.1"/>
    </source>
</evidence>
<keyword evidence="3" id="KW-1185">Reference proteome</keyword>
<gene>
    <name evidence="2" type="ORF">Syun_023803</name>
</gene>
<dbReference type="EMBL" id="JBBNAF010000010">
    <property type="protein sequence ID" value="KAK9107792.1"/>
    <property type="molecule type" value="Genomic_DNA"/>
</dbReference>
<reference evidence="2 3" key="1">
    <citation type="submission" date="2024-01" db="EMBL/GenBank/DDBJ databases">
        <title>Genome assemblies of Stephania.</title>
        <authorList>
            <person name="Yang L."/>
        </authorList>
    </citation>
    <scope>NUCLEOTIDE SEQUENCE [LARGE SCALE GENOMIC DNA]</scope>
    <source>
        <strain evidence="2">YNDBR</strain>
        <tissue evidence="2">Leaf</tissue>
    </source>
</reference>
<evidence type="ECO:0000313" key="3">
    <source>
        <dbReference type="Proteomes" id="UP001420932"/>
    </source>
</evidence>
<dbReference type="AlphaFoldDB" id="A0AAP0FJP9"/>
<dbReference type="Proteomes" id="UP001420932">
    <property type="component" value="Unassembled WGS sequence"/>
</dbReference>
<name>A0AAP0FJP9_9MAGN</name>
<comment type="caution">
    <text evidence="2">The sequence shown here is derived from an EMBL/GenBank/DDBJ whole genome shotgun (WGS) entry which is preliminary data.</text>
</comment>
<sequence length="184" mass="20810">MGEVMDTKGFSCPMSLGVRGFHERRRVWSSIFGTNRATKDGKCEEEPPNRSEREQNEEARSTIDGLQFVVKEAPFVAEEAGFLVKEVRPIIDYVRPIVERLGLLPRRYDLLSWLLHSKSISLVIPILSSQPNLRILWKGKGRGKGCAQASISIPFVPPGRSKTRSQVSAGFINQVLNMWIPYRL</sequence>
<organism evidence="2 3">
    <name type="scientific">Stephania yunnanensis</name>
    <dbReference type="NCBI Taxonomy" id="152371"/>
    <lineage>
        <taxon>Eukaryota</taxon>
        <taxon>Viridiplantae</taxon>
        <taxon>Streptophyta</taxon>
        <taxon>Embryophyta</taxon>
        <taxon>Tracheophyta</taxon>
        <taxon>Spermatophyta</taxon>
        <taxon>Magnoliopsida</taxon>
        <taxon>Ranunculales</taxon>
        <taxon>Menispermaceae</taxon>
        <taxon>Menispermoideae</taxon>
        <taxon>Cissampelideae</taxon>
        <taxon>Stephania</taxon>
    </lineage>
</organism>
<feature type="region of interest" description="Disordered" evidence="1">
    <location>
        <begin position="37"/>
        <end position="59"/>
    </location>
</feature>
<accession>A0AAP0FJP9</accession>